<evidence type="ECO:0000313" key="1">
    <source>
        <dbReference type="EMBL" id="CUT03939.1"/>
    </source>
</evidence>
<dbReference type="AlphaFoldDB" id="A0A916PEY5"/>
<reference evidence="1 2" key="1">
    <citation type="submission" date="2015-11" db="EMBL/GenBank/DDBJ databases">
        <authorList>
            <person name="Varghese N."/>
        </authorList>
    </citation>
    <scope>NUCLEOTIDE SEQUENCE [LARGE SCALE GENOMIC DNA]</scope>
    <source>
        <strain evidence="1 2">JGI-25</strain>
    </source>
</reference>
<organism evidence="1 2">
    <name type="scientific">Kryptobacter tengchongensis</name>
    <dbReference type="NCBI Taxonomy" id="1643429"/>
    <lineage>
        <taxon>Bacteria</taxon>
        <taxon>Pseudomonadati</taxon>
        <taxon>Candidatus Kryptoniota</taxon>
        <taxon>Candidatus Kryptobacter</taxon>
    </lineage>
</organism>
<evidence type="ECO:0000313" key="2">
    <source>
        <dbReference type="Proteomes" id="UP000243105"/>
    </source>
</evidence>
<sequence>MFLIKMPFKMLKANLKLINKNPIGIMISSIQFLNPAKISLGNSISIFMKSIDDLSKIRQIEKAKKFVKMKAIFLSFGERILVKTSMLICLFSL</sequence>
<gene>
    <name evidence="1" type="ORF">JGI25_01324</name>
</gene>
<protein>
    <submittedName>
        <fullName evidence="1">Uncharacterized protein</fullName>
    </submittedName>
</protein>
<dbReference type="EMBL" id="CZVV01000104">
    <property type="protein sequence ID" value="CUT03939.1"/>
    <property type="molecule type" value="Genomic_DNA"/>
</dbReference>
<comment type="caution">
    <text evidence="1">The sequence shown here is derived from an EMBL/GenBank/DDBJ whole genome shotgun (WGS) entry which is preliminary data.</text>
</comment>
<name>A0A916PEY5_KRYT1</name>
<accession>A0A916PEY5</accession>
<proteinExistence type="predicted"/>
<dbReference type="Proteomes" id="UP000243105">
    <property type="component" value="Unassembled WGS sequence"/>
</dbReference>
<feature type="non-terminal residue" evidence="1">
    <location>
        <position position="93"/>
    </location>
</feature>